<feature type="domain" description="Large ribosomal subunit protein uL10-like insertion" evidence="7">
    <location>
        <begin position="126"/>
        <end position="203"/>
    </location>
</feature>
<dbReference type="InterPro" id="IPR001790">
    <property type="entry name" value="Ribosomal_uL10"/>
</dbReference>
<keyword evidence="5 6" id="KW-0539">Nucleus</keyword>
<dbReference type="OrthoDB" id="10262308at2759"/>
<keyword evidence="6" id="KW-0690">Ribosome biogenesis</keyword>
<sequence>MPKSKRSKVVSLTKTAKKTKEQKGKIFEEVQANADKWKYIWLFSVGSMRNAPLKDVRKLWKDSGRLIFARSSLMAKALGDSPETEHKTGLHKIAQKIQGQVGLFFTDTEPQEVIEWFDDFKVPEFARAKNVSTKTVVLPIGPILQHHSDIPEPFPHSMDPQLRKLGLVTTLDRGVPSLTSPHVVCKDGDVLTAEQAQLLKLIGEKLVTFKVVLQARWEAATGELTQLVSDSEMANAAIDEVVEDAEAGEKDAEDIAE</sequence>
<evidence type="ECO:0000256" key="2">
    <source>
        <dbReference type="ARBA" id="ARBA00008889"/>
    </source>
</evidence>
<evidence type="ECO:0000256" key="3">
    <source>
        <dbReference type="ARBA" id="ARBA00011117"/>
    </source>
</evidence>
<dbReference type="InterPro" id="IPR043141">
    <property type="entry name" value="Ribosomal_uL10-like_sf"/>
</dbReference>
<proteinExistence type="inferred from homology"/>
<dbReference type="AlphaFoldDB" id="A0A164TEF5"/>
<evidence type="ECO:0000256" key="6">
    <source>
        <dbReference type="RuleBase" id="RU364039"/>
    </source>
</evidence>
<dbReference type="Pfam" id="PF17777">
    <property type="entry name" value="RL10P_insert"/>
    <property type="match status" value="1"/>
</dbReference>
<dbReference type="Pfam" id="PF00466">
    <property type="entry name" value="Ribosomal_L10"/>
    <property type="match status" value="1"/>
</dbReference>
<dbReference type="EMBL" id="KV419411">
    <property type="protein sequence ID" value="KZS92305.1"/>
    <property type="molecule type" value="Genomic_DNA"/>
</dbReference>
<accession>A0A164TEF5</accession>
<dbReference type="GO" id="GO:0005737">
    <property type="term" value="C:cytoplasm"/>
    <property type="evidence" value="ECO:0007669"/>
    <property type="project" value="UniProtKB-SubCell"/>
</dbReference>
<dbReference type="InterPro" id="IPR051742">
    <property type="entry name" value="Ribosome_Assembly_uL10"/>
</dbReference>
<dbReference type="GO" id="GO:0030687">
    <property type="term" value="C:preribosome, large subunit precursor"/>
    <property type="evidence" value="ECO:0007669"/>
    <property type="project" value="TreeGrafter"/>
</dbReference>
<keyword evidence="9" id="KW-1185">Reference proteome</keyword>
<comment type="subunit">
    <text evidence="3 6">Associates with the pre-60S ribosomal particle.</text>
</comment>
<dbReference type="GO" id="GO:0000027">
    <property type="term" value="P:ribosomal large subunit assembly"/>
    <property type="evidence" value="ECO:0007669"/>
    <property type="project" value="InterPro"/>
</dbReference>
<organism evidence="8 9">
    <name type="scientific">Sistotremastrum niveocremeum HHB9708</name>
    <dbReference type="NCBI Taxonomy" id="1314777"/>
    <lineage>
        <taxon>Eukaryota</taxon>
        <taxon>Fungi</taxon>
        <taxon>Dikarya</taxon>
        <taxon>Basidiomycota</taxon>
        <taxon>Agaricomycotina</taxon>
        <taxon>Agaricomycetes</taxon>
        <taxon>Sistotremastrales</taxon>
        <taxon>Sistotremastraceae</taxon>
        <taxon>Sertulicium</taxon>
        <taxon>Sertulicium niveocremeum</taxon>
    </lineage>
</organism>
<evidence type="ECO:0000256" key="4">
    <source>
        <dbReference type="ARBA" id="ARBA00022490"/>
    </source>
</evidence>
<dbReference type="Gene3D" id="3.90.105.20">
    <property type="match status" value="1"/>
</dbReference>
<dbReference type="GO" id="GO:0005730">
    <property type="term" value="C:nucleolus"/>
    <property type="evidence" value="ECO:0007669"/>
    <property type="project" value="UniProtKB-SubCell"/>
</dbReference>
<name>A0A164TEF5_9AGAM</name>
<dbReference type="CDD" id="cd05796">
    <property type="entry name" value="Ribosomal_P0_like"/>
    <property type="match status" value="1"/>
</dbReference>
<dbReference type="InterPro" id="IPR043164">
    <property type="entry name" value="Ribosomal_uL10-like_insert_sf"/>
</dbReference>
<evidence type="ECO:0000256" key="1">
    <source>
        <dbReference type="ARBA" id="ARBA00004046"/>
    </source>
</evidence>
<evidence type="ECO:0000313" key="9">
    <source>
        <dbReference type="Proteomes" id="UP000076722"/>
    </source>
</evidence>
<dbReference type="PANTHER" id="PTHR45841">
    <property type="entry name" value="MRNA TURNOVER PROTEIN 4 MRTO4"/>
    <property type="match status" value="1"/>
</dbReference>
<dbReference type="PANTHER" id="PTHR45841:SF1">
    <property type="entry name" value="MRNA TURNOVER PROTEIN 4 HOMOLOG"/>
    <property type="match status" value="1"/>
</dbReference>
<dbReference type="GO" id="GO:0003723">
    <property type="term" value="F:RNA binding"/>
    <property type="evidence" value="ECO:0007669"/>
    <property type="project" value="TreeGrafter"/>
</dbReference>
<protein>
    <recommendedName>
        <fullName evidence="6">Ribosome assembly factor mrt4</fullName>
    </recommendedName>
</protein>
<dbReference type="InterPro" id="IPR033867">
    <property type="entry name" value="Mrt4"/>
</dbReference>
<evidence type="ECO:0000313" key="8">
    <source>
        <dbReference type="EMBL" id="KZS92305.1"/>
    </source>
</evidence>
<dbReference type="FunFam" id="3.30.70.1730:FF:000005">
    <property type="entry name" value="Ribosome assembly factor mrt4"/>
    <property type="match status" value="1"/>
</dbReference>
<dbReference type="InterPro" id="IPR040637">
    <property type="entry name" value="Ribosomal_uL10-like_insert"/>
</dbReference>
<gene>
    <name evidence="8" type="ORF">SISNIDRAFT_429557</name>
</gene>
<keyword evidence="4 6" id="KW-0963">Cytoplasm</keyword>
<evidence type="ECO:0000256" key="5">
    <source>
        <dbReference type="ARBA" id="ARBA00023242"/>
    </source>
</evidence>
<dbReference type="GO" id="GO:0006364">
    <property type="term" value="P:rRNA processing"/>
    <property type="evidence" value="ECO:0007669"/>
    <property type="project" value="TreeGrafter"/>
</dbReference>
<dbReference type="SUPFAM" id="SSF160369">
    <property type="entry name" value="Ribosomal protein L10-like"/>
    <property type="match status" value="1"/>
</dbReference>
<dbReference type="FunFam" id="3.90.105.20:FF:000003">
    <property type="entry name" value="Ribosome assembly factor mrt4"/>
    <property type="match status" value="1"/>
</dbReference>
<dbReference type="STRING" id="1314777.A0A164TEF5"/>
<evidence type="ECO:0000259" key="7">
    <source>
        <dbReference type="Pfam" id="PF17777"/>
    </source>
</evidence>
<dbReference type="GO" id="GO:0000956">
    <property type="term" value="P:nuclear-transcribed mRNA catabolic process"/>
    <property type="evidence" value="ECO:0007669"/>
    <property type="project" value="TreeGrafter"/>
</dbReference>
<dbReference type="Gene3D" id="3.30.70.1730">
    <property type="match status" value="1"/>
</dbReference>
<comment type="function">
    <text evidence="1 6">Component of the ribosome assembly machinery. Nuclear paralog of the ribosomal protein P0, it binds pre-60S subunits at an early stage of assembly in the nucleolus, and is replaced by P0 in cytoplasmic pre-60S subunits and mature 80S ribosomes.</text>
</comment>
<comment type="similarity">
    <text evidence="2 6">Belongs to the universal ribosomal protein uL10 family.</text>
</comment>
<reference evidence="8 9" key="1">
    <citation type="journal article" date="2016" name="Mol. Biol. Evol.">
        <title>Comparative Genomics of Early-Diverging Mushroom-Forming Fungi Provides Insights into the Origins of Lignocellulose Decay Capabilities.</title>
        <authorList>
            <person name="Nagy L.G."/>
            <person name="Riley R."/>
            <person name="Tritt A."/>
            <person name="Adam C."/>
            <person name="Daum C."/>
            <person name="Floudas D."/>
            <person name="Sun H."/>
            <person name="Yadav J.S."/>
            <person name="Pangilinan J."/>
            <person name="Larsson K.H."/>
            <person name="Matsuura K."/>
            <person name="Barry K."/>
            <person name="Labutti K."/>
            <person name="Kuo R."/>
            <person name="Ohm R.A."/>
            <person name="Bhattacharya S.S."/>
            <person name="Shirouzu T."/>
            <person name="Yoshinaga Y."/>
            <person name="Martin F.M."/>
            <person name="Grigoriev I.V."/>
            <person name="Hibbett D.S."/>
        </authorList>
    </citation>
    <scope>NUCLEOTIDE SEQUENCE [LARGE SCALE GENOMIC DNA]</scope>
    <source>
        <strain evidence="8 9">HHB9708</strain>
    </source>
</reference>
<dbReference type="Proteomes" id="UP000076722">
    <property type="component" value="Unassembled WGS sequence"/>
</dbReference>
<comment type="subcellular location">
    <subcellularLocation>
        <location evidence="6">Cytoplasm</location>
    </subcellularLocation>
    <subcellularLocation>
        <location evidence="6">Nucleus</location>
        <location evidence="6">Nucleolus</location>
    </subcellularLocation>
</comment>